<dbReference type="RefSeq" id="WP_091584401.1">
    <property type="nucleotide sequence ID" value="NZ_FNDU01000005.1"/>
</dbReference>
<dbReference type="InterPro" id="IPR029045">
    <property type="entry name" value="ClpP/crotonase-like_dom_sf"/>
</dbReference>
<dbReference type="STRING" id="930129.SAMN05216352_105120"/>
<evidence type="ECO:0000256" key="2">
    <source>
        <dbReference type="ARBA" id="ARBA00023239"/>
    </source>
</evidence>
<dbReference type="OrthoDB" id="9775794at2"/>
<proteinExistence type="inferred from homology"/>
<reference evidence="4 5" key="1">
    <citation type="submission" date="2016-10" db="EMBL/GenBank/DDBJ databases">
        <authorList>
            <person name="de Groot N.N."/>
        </authorList>
    </citation>
    <scope>NUCLEOTIDE SEQUENCE [LARGE SCALE GENOMIC DNA]</scope>
    <source>
        <strain evidence="5">P4B,CCM 7963,CECT 7998,DSM 25260,IBRC-M 10614,KCTC 13821</strain>
    </source>
</reference>
<keyword evidence="5" id="KW-1185">Reference proteome</keyword>
<protein>
    <submittedName>
        <fullName evidence="4">Short chain enoyl-CoA hydratase</fullName>
    </submittedName>
</protein>
<dbReference type="GO" id="GO:0016836">
    <property type="term" value="F:hydro-lyase activity"/>
    <property type="evidence" value="ECO:0007669"/>
    <property type="project" value="UniProtKB-ARBA"/>
</dbReference>
<dbReference type="GO" id="GO:0006635">
    <property type="term" value="P:fatty acid beta-oxidation"/>
    <property type="evidence" value="ECO:0007669"/>
    <property type="project" value="TreeGrafter"/>
</dbReference>
<dbReference type="InterPro" id="IPR014748">
    <property type="entry name" value="Enoyl-CoA_hydra_C"/>
</dbReference>
<dbReference type="PANTHER" id="PTHR11941:SF54">
    <property type="entry name" value="ENOYL-COA HYDRATASE, MITOCHONDRIAL"/>
    <property type="match status" value="1"/>
</dbReference>
<dbReference type="Pfam" id="PF00378">
    <property type="entry name" value="ECH_1"/>
    <property type="match status" value="1"/>
</dbReference>
<dbReference type="InterPro" id="IPR001753">
    <property type="entry name" value="Enoyl-CoA_hydra/iso"/>
</dbReference>
<gene>
    <name evidence="4" type="ORF">SAMN05216352_105120</name>
</gene>
<evidence type="ECO:0000313" key="4">
    <source>
        <dbReference type="EMBL" id="SDI16194.1"/>
    </source>
</evidence>
<evidence type="ECO:0000256" key="1">
    <source>
        <dbReference type="ARBA" id="ARBA00005254"/>
    </source>
</evidence>
<dbReference type="EMBL" id="FNDU01000005">
    <property type="protein sequence ID" value="SDI16194.1"/>
    <property type="molecule type" value="Genomic_DNA"/>
</dbReference>
<comment type="similarity">
    <text evidence="1 3">Belongs to the enoyl-CoA hydratase/isomerase family.</text>
</comment>
<dbReference type="Gene3D" id="3.90.226.10">
    <property type="entry name" value="2-enoyl-CoA Hydratase, Chain A, domain 1"/>
    <property type="match status" value="1"/>
</dbReference>
<dbReference type="AlphaFoldDB" id="A0A1G8IBC8"/>
<keyword evidence="2" id="KW-0456">Lyase</keyword>
<evidence type="ECO:0000313" key="5">
    <source>
        <dbReference type="Proteomes" id="UP000199017"/>
    </source>
</evidence>
<dbReference type="SUPFAM" id="SSF52096">
    <property type="entry name" value="ClpP/crotonase"/>
    <property type="match status" value="1"/>
</dbReference>
<organism evidence="4 5">
    <name type="scientific">Alteribacillus bidgolensis</name>
    <dbReference type="NCBI Taxonomy" id="930129"/>
    <lineage>
        <taxon>Bacteria</taxon>
        <taxon>Bacillati</taxon>
        <taxon>Bacillota</taxon>
        <taxon>Bacilli</taxon>
        <taxon>Bacillales</taxon>
        <taxon>Bacillaceae</taxon>
        <taxon>Alteribacillus</taxon>
    </lineage>
</organism>
<name>A0A1G8IBC8_9BACI</name>
<dbReference type="Proteomes" id="UP000199017">
    <property type="component" value="Unassembled WGS sequence"/>
</dbReference>
<dbReference type="PANTHER" id="PTHR11941">
    <property type="entry name" value="ENOYL-COA HYDRATASE-RELATED"/>
    <property type="match status" value="1"/>
</dbReference>
<dbReference type="FunFam" id="3.90.226.10:FF:000009">
    <property type="entry name" value="Carnitinyl-CoA dehydratase"/>
    <property type="match status" value="1"/>
</dbReference>
<dbReference type="CDD" id="cd06558">
    <property type="entry name" value="crotonase-like"/>
    <property type="match status" value="1"/>
</dbReference>
<dbReference type="Gene3D" id="1.10.12.10">
    <property type="entry name" value="Lyase 2-enoyl-coa Hydratase, Chain A, domain 2"/>
    <property type="match status" value="1"/>
</dbReference>
<dbReference type="FunFam" id="1.10.12.10:FF:000001">
    <property type="entry name" value="Probable enoyl-CoA hydratase, mitochondrial"/>
    <property type="match status" value="1"/>
</dbReference>
<evidence type="ECO:0000256" key="3">
    <source>
        <dbReference type="RuleBase" id="RU003707"/>
    </source>
</evidence>
<dbReference type="InterPro" id="IPR018376">
    <property type="entry name" value="Enoyl-CoA_hyd/isom_CS"/>
</dbReference>
<dbReference type="PROSITE" id="PS00166">
    <property type="entry name" value="ENOYL_COA_HYDRATASE"/>
    <property type="match status" value="1"/>
</dbReference>
<accession>A0A1G8IBC8</accession>
<sequence length="257" mass="28440">MNKEHIKVYSDGNTGVIELHRPKAANALNRRMVDEIVEQMEAFDRDKTIRVIVVKGNSKAFAAGADIEEMMEDSPLSLEFTNPFAVWDKMMLIKKPMIAAVNGFALGGGFELALHCDLIVAAEDAKFGFPEVNLGVMPGAGGTQLLTKAMGRAKALEWIWLGQPMDAQEAKHYGVINRVVAPELVEEEALRLAEQLSEQAPVSLRLIKEAVHEAVNTPLQDGLTLERKNFYLAFASQDQKEGMKAFTEKRRPSFKGV</sequence>